<dbReference type="InterPro" id="IPR001387">
    <property type="entry name" value="Cro/C1-type_HTH"/>
</dbReference>
<dbReference type="RefSeq" id="WP_086351106.1">
    <property type="nucleotide sequence ID" value="NZ_CP147247.1"/>
</dbReference>
<evidence type="ECO:0000259" key="4">
    <source>
        <dbReference type="PROSITE" id="PS01124"/>
    </source>
</evidence>
<evidence type="ECO:0000256" key="2">
    <source>
        <dbReference type="ARBA" id="ARBA00023125"/>
    </source>
</evidence>
<dbReference type="Gene3D" id="3.40.50.2300">
    <property type="match status" value="2"/>
</dbReference>
<protein>
    <submittedName>
        <fullName evidence="8">LacI family transcriptional regulator</fullName>
    </submittedName>
</protein>
<keyword evidence="1" id="KW-0805">Transcription regulation</keyword>
<dbReference type="SUPFAM" id="SSF47413">
    <property type="entry name" value="lambda repressor-like DNA-binding domains"/>
    <property type="match status" value="1"/>
</dbReference>
<dbReference type="CDD" id="cd01544">
    <property type="entry name" value="PBP1_GalR"/>
    <property type="match status" value="1"/>
</dbReference>
<dbReference type="Gene3D" id="1.10.260.40">
    <property type="entry name" value="lambda repressor-like DNA-binding domains"/>
    <property type="match status" value="1"/>
</dbReference>
<feature type="domain" description="HTH lacI-type" evidence="5">
    <location>
        <begin position="2"/>
        <end position="47"/>
    </location>
</feature>
<keyword evidence="9" id="KW-1185">Reference proteome</keyword>
<dbReference type="InterPro" id="IPR000843">
    <property type="entry name" value="HTH_LacI"/>
</dbReference>
<dbReference type="GO" id="GO:0000976">
    <property type="term" value="F:transcription cis-regulatory region binding"/>
    <property type="evidence" value="ECO:0007669"/>
    <property type="project" value="TreeGrafter"/>
</dbReference>
<dbReference type="Pfam" id="PF00356">
    <property type="entry name" value="LacI"/>
    <property type="match status" value="1"/>
</dbReference>
<evidence type="ECO:0000256" key="1">
    <source>
        <dbReference type="ARBA" id="ARBA00023015"/>
    </source>
</evidence>
<dbReference type="SMART" id="SM00354">
    <property type="entry name" value="HTH_LACI"/>
    <property type="match status" value="1"/>
</dbReference>
<dbReference type="PROSITE" id="PS50932">
    <property type="entry name" value="HTH_LACI_2"/>
    <property type="match status" value="1"/>
</dbReference>
<evidence type="ECO:0000256" key="3">
    <source>
        <dbReference type="ARBA" id="ARBA00023163"/>
    </source>
</evidence>
<evidence type="ECO:0000259" key="6">
    <source>
        <dbReference type="PROSITE" id="PS50943"/>
    </source>
</evidence>
<name>A0A242JWK0_9ENTE</name>
<evidence type="ECO:0000313" key="7">
    <source>
        <dbReference type="EMBL" id="OTP09696.1"/>
    </source>
</evidence>
<dbReference type="AlphaFoldDB" id="A0A242JWK0"/>
<dbReference type="GO" id="GO:0003700">
    <property type="term" value="F:DNA-binding transcription factor activity"/>
    <property type="evidence" value="ECO:0007669"/>
    <property type="project" value="InterPro"/>
</dbReference>
<dbReference type="Pfam" id="PF13377">
    <property type="entry name" value="Peripla_BP_3"/>
    <property type="match status" value="1"/>
</dbReference>
<dbReference type="InterPro" id="IPR018060">
    <property type="entry name" value="HTH_AraC"/>
</dbReference>
<accession>A0A242JWK0</accession>
<dbReference type="EMBL" id="NGMM01000011">
    <property type="protein sequence ID" value="OTP09696.1"/>
    <property type="molecule type" value="Genomic_DNA"/>
</dbReference>
<keyword evidence="3" id="KW-0804">Transcription</keyword>
<feature type="domain" description="HTH cro/C1-type" evidence="6">
    <location>
        <begin position="3"/>
        <end position="30"/>
    </location>
</feature>
<dbReference type="PANTHER" id="PTHR30146:SF149">
    <property type="entry name" value="HTH-TYPE TRANSCRIPTIONAL REGULATOR EBGR"/>
    <property type="match status" value="1"/>
</dbReference>
<proteinExistence type="predicted"/>
<keyword evidence="2" id="KW-0238">DNA-binding</keyword>
<dbReference type="PROSITE" id="PS01124">
    <property type="entry name" value="HTH_ARAC_FAMILY_2"/>
    <property type="match status" value="1"/>
</dbReference>
<dbReference type="InterPro" id="IPR028082">
    <property type="entry name" value="Peripla_BP_I"/>
</dbReference>
<dbReference type="CDD" id="cd01392">
    <property type="entry name" value="HTH_LacI"/>
    <property type="match status" value="1"/>
</dbReference>
<feature type="domain" description="HTH araC/xylS-type" evidence="4">
    <location>
        <begin position="1"/>
        <end position="89"/>
    </location>
</feature>
<organism evidence="7">
    <name type="scientific">Candidatus Enterococcus clewellii</name>
    <dbReference type="NCBI Taxonomy" id="1834193"/>
    <lineage>
        <taxon>Bacteria</taxon>
        <taxon>Bacillati</taxon>
        <taxon>Bacillota</taxon>
        <taxon>Bacilli</taxon>
        <taxon>Lactobacillales</taxon>
        <taxon>Enterococcaceae</taxon>
        <taxon>Enterococcus</taxon>
    </lineage>
</organism>
<dbReference type="PROSITE" id="PS50943">
    <property type="entry name" value="HTH_CROC1"/>
    <property type="match status" value="1"/>
</dbReference>
<evidence type="ECO:0000259" key="5">
    <source>
        <dbReference type="PROSITE" id="PS50932"/>
    </source>
</evidence>
<evidence type="ECO:0000313" key="8">
    <source>
        <dbReference type="EMBL" id="WYJ91328.1"/>
    </source>
</evidence>
<dbReference type="EMBL" id="CP147247">
    <property type="protein sequence ID" value="WYJ91328.1"/>
    <property type="molecule type" value="Genomic_DNA"/>
</dbReference>
<dbReference type="OrthoDB" id="43195at2"/>
<gene>
    <name evidence="8" type="ORF">A5888_003096</name>
    <name evidence="7" type="ORF">A5888_004141</name>
</gene>
<reference evidence="8" key="2">
    <citation type="submission" date="2017-05" db="EMBL/GenBank/DDBJ databases">
        <authorList>
            <consortium name="The Broad Institute Genomics Platform"/>
            <consortium name="The Broad Institute Genomic Center for Infectious Diseases"/>
            <person name="Earl A."/>
            <person name="Manson A."/>
            <person name="Schwartman J."/>
            <person name="Gilmore M."/>
            <person name="Abouelleil A."/>
            <person name="Cao P."/>
            <person name="Chapman S."/>
            <person name="Cusick C."/>
            <person name="Shea T."/>
            <person name="Young S."/>
            <person name="Neafsey D."/>
            <person name="Nusbaum C."/>
            <person name="Birren B."/>
        </authorList>
    </citation>
    <scope>NUCLEOTIDE SEQUENCE</scope>
    <source>
        <strain evidence="8">9E7_DIV0242</strain>
    </source>
</reference>
<dbReference type="InterPro" id="IPR046335">
    <property type="entry name" value="LacI/GalR-like_sensor"/>
</dbReference>
<dbReference type="Proteomes" id="UP000195141">
    <property type="component" value="Chromosome"/>
</dbReference>
<sequence>MVTIKQVAEKAGFSQATVSRLLKGDTSLSIAEETKKTIIHTALAMGYDRSKIKTTIEQIAVLFWLTDQEELQDLYFRQLRLSIEKYAKINNMEIVMLKHEEGIDPLPKTVSGFIGIGSFTSKEIKQLKNRCSNGVFLEINPQPDLFDTVKPDTDHMTRKAIDYFIQKGHQKIGFIGGAFFDPDTGSEEKDSRETVFRDYLQKKGLLNEKYIFSGGHFTVDQGYRLTTELIETSDNDLPDAFFVASDTIAVGALQAFNEKGILIPERLELLSINDNDIAKFVSPPLTTFRIDVEEIAKTAIDMLVDQLIYPRKTTKTVLLGSELIVRKSFIPLEDD</sequence>
<dbReference type="InterPro" id="IPR010982">
    <property type="entry name" value="Lambda_DNA-bd_dom_sf"/>
</dbReference>
<evidence type="ECO:0000313" key="9">
    <source>
        <dbReference type="Proteomes" id="UP000195141"/>
    </source>
</evidence>
<reference evidence="7" key="1">
    <citation type="submission" date="2017-05" db="EMBL/GenBank/DDBJ databases">
        <title>The Genome Sequence of Enterococcus sp. 9E7_DIV0242.</title>
        <authorList>
            <consortium name="The Broad Institute Genomics Platform"/>
            <consortium name="The Broad Institute Genomic Center for Infectious Diseases"/>
            <person name="Earl A."/>
            <person name="Manson A."/>
            <person name="Schwartman J."/>
            <person name="Gilmore M."/>
            <person name="Abouelleil A."/>
            <person name="Cao P."/>
            <person name="Chapman S."/>
            <person name="Cusick C."/>
            <person name="Shea T."/>
            <person name="Young S."/>
            <person name="Neafsey D."/>
            <person name="Nusbaum C."/>
            <person name="Birren B."/>
        </authorList>
    </citation>
    <scope>NUCLEOTIDE SEQUENCE [LARGE SCALE GENOMIC DNA]</scope>
    <source>
        <strain evidence="7">9E7_DIV0242</strain>
    </source>
</reference>
<dbReference type="SUPFAM" id="SSF53822">
    <property type="entry name" value="Periplasmic binding protein-like I"/>
    <property type="match status" value="1"/>
</dbReference>
<dbReference type="PANTHER" id="PTHR30146">
    <property type="entry name" value="LACI-RELATED TRANSCRIPTIONAL REPRESSOR"/>
    <property type="match status" value="1"/>
</dbReference>
<reference evidence="8" key="3">
    <citation type="submission" date="2024-03" db="EMBL/GenBank/DDBJ databases">
        <title>The Genome Sequence of Enterococcus sp. DIV0242b.</title>
        <authorList>
            <consortium name="The Broad Institute Genomics Platform"/>
            <consortium name="The Broad Institute Microbial Omics Core"/>
            <consortium name="The Broad Institute Genomic Center for Infectious Diseases"/>
            <person name="Earl A."/>
            <person name="Manson A."/>
            <person name="Gilmore M."/>
            <person name="Schwartman J."/>
            <person name="Shea T."/>
            <person name="Abouelleil A."/>
            <person name="Cao P."/>
            <person name="Chapman S."/>
            <person name="Cusick C."/>
            <person name="Young S."/>
            <person name="Neafsey D."/>
            <person name="Nusbaum C."/>
            <person name="Birren B."/>
        </authorList>
    </citation>
    <scope>NUCLEOTIDE SEQUENCE</scope>
    <source>
        <strain evidence="8">9E7_DIV0242</strain>
    </source>
</reference>